<accession>A0A8H6Q367</accession>
<evidence type="ECO:0000313" key="7">
    <source>
        <dbReference type="EMBL" id="KAF7165443.1"/>
    </source>
</evidence>
<comment type="caution">
    <text evidence="7">The sequence shown here is derived from an EMBL/GenBank/DDBJ whole genome shotgun (WGS) entry which is preliminary data.</text>
</comment>
<sequence length="118" mass="13286">MPVFSVSMPLSLAMIASNIGGFSKRATVSAIYFVMYCTGNIVGPQLFFEQEAPRYQSGFKAIIVCFVVVVVVTLVLGAYLRWENRRRDRLAGPVEDAEESTELVDITDLTNMQFRYVY</sequence>
<name>A0A8H6Q367_9EURO</name>
<evidence type="ECO:0000256" key="2">
    <source>
        <dbReference type="ARBA" id="ARBA00022448"/>
    </source>
</evidence>
<evidence type="ECO:0000256" key="5">
    <source>
        <dbReference type="ARBA" id="ARBA00023136"/>
    </source>
</evidence>
<dbReference type="PANTHER" id="PTHR43791">
    <property type="entry name" value="PERMEASE-RELATED"/>
    <property type="match status" value="1"/>
</dbReference>
<dbReference type="GO" id="GO:0016020">
    <property type="term" value="C:membrane"/>
    <property type="evidence" value="ECO:0007669"/>
    <property type="project" value="UniProtKB-SubCell"/>
</dbReference>
<gene>
    <name evidence="7" type="ORF">CNMCM6106_001601</name>
</gene>
<proteinExistence type="predicted"/>
<dbReference type="PANTHER" id="PTHR43791:SF103">
    <property type="entry name" value="MAJOR FACILITATOR SUPERFAMILY (MFS) PROFILE DOMAIN-CONTAINING PROTEIN-RELATED"/>
    <property type="match status" value="1"/>
</dbReference>
<dbReference type="EMBL" id="JACBAF010002167">
    <property type="protein sequence ID" value="KAF7165443.1"/>
    <property type="molecule type" value="Genomic_DNA"/>
</dbReference>
<evidence type="ECO:0000256" key="3">
    <source>
        <dbReference type="ARBA" id="ARBA00022692"/>
    </source>
</evidence>
<evidence type="ECO:0000256" key="1">
    <source>
        <dbReference type="ARBA" id="ARBA00004141"/>
    </source>
</evidence>
<keyword evidence="2" id="KW-0813">Transport</keyword>
<reference evidence="7" key="1">
    <citation type="submission" date="2020-06" db="EMBL/GenBank/DDBJ databases">
        <title>Draft genome sequences of strains closely related to Aspergillus parafelis and Aspergillus hiratsukae.</title>
        <authorList>
            <person name="Dos Santos R.A.C."/>
            <person name="Rivero-Menendez O."/>
            <person name="Steenwyk J.L."/>
            <person name="Mead M.E."/>
            <person name="Goldman G.H."/>
            <person name="Alastruey-Izquierdo A."/>
            <person name="Rokas A."/>
        </authorList>
    </citation>
    <scope>NUCLEOTIDE SEQUENCE</scope>
    <source>
        <strain evidence="7">CNM-CM6106</strain>
    </source>
</reference>
<keyword evidence="4 6" id="KW-1133">Transmembrane helix</keyword>
<evidence type="ECO:0008006" key="9">
    <source>
        <dbReference type="Google" id="ProtNLM"/>
    </source>
</evidence>
<comment type="subcellular location">
    <subcellularLocation>
        <location evidence="1">Membrane</location>
        <topology evidence="1">Multi-pass membrane protein</topology>
    </subcellularLocation>
</comment>
<dbReference type="Proteomes" id="UP000662466">
    <property type="component" value="Unassembled WGS sequence"/>
</dbReference>
<feature type="transmembrane region" description="Helical" evidence="6">
    <location>
        <begin position="59"/>
        <end position="80"/>
    </location>
</feature>
<keyword evidence="5 6" id="KW-0472">Membrane</keyword>
<dbReference type="InterPro" id="IPR036259">
    <property type="entry name" value="MFS_trans_sf"/>
</dbReference>
<evidence type="ECO:0000256" key="4">
    <source>
        <dbReference type="ARBA" id="ARBA00022989"/>
    </source>
</evidence>
<keyword evidence="3 6" id="KW-0812">Transmembrane</keyword>
<dbReference type="GO" id="GO:0022857">
    <property type="term" value="F:transmembrane transporter activity"/>
    <property type="evidence" value="ECO:0007669"/>
    <property type="project" value="TreeGrafter"/>
</dbReference>
<feature type="transmembrane region" description="Helical" evidence="6">
    <location>
        <begin position="30"/>
        <end position="47"/>
    </location>
</feature>
<dbReference type="SUPFAM" id="SSF103473">
    <property type="entry name" value="MFS general substrate transporter"/>
    <property type="match status" value="1"/>
</dbReference>
<evidence type="ECO:0000313" key="8">
    <source>
        <dbReference type="Proteomes" id="UP000662466"/>
    </source>
</evidence>
<organism evidence="7 8">
    <name type="scientific">Aspergillus hiratsukae</name>
    <dbReference type="NCBI Taxonomy" id="1194566"/>
    <lineage>
        <taxon>Eukaryota</taxon>
        <taxon>Fungi</taxon>
        <taxon>Dikarya</taxon>
        <taxon>Ascomycota</taxon>
        <taxon>Pezizomycotina</taxon>
        <taxon>Eurotiomycetes</taxon>
        <taxon>Eurotiomycetidae</taxon>
        <taxon>Eurotiales</taxon>
        <taxon>Aspergillaceae</taxon>
        <taxon>Aspergillus</taxon>
        <taxon>Aspergillus subgen. Fumigati</taxon>
    </lineage>
</organism>
<feature type="transmembrane region" description="Helical" evidence="6">
    <location>
        <begin position="6"/>
        <end position="23"/>
    </location>
</feature>
<dbReference type="AlphaFoldDB" id="A0A8H6Q367"/>
<protein>
    <recommendedName>
        <fullName evidence="9">Allantoate permease</fullName>
    </recommendedName>
</protein>
<evidence type="ECO:0000256" key="6">
    <source>
        <dbReference type="SAM" id="Phobius"/>
    </source>
</evidence>